<dbReference type="Pfam" id="PF03403">
    <property type="entry name" value="PAF-AH_p_II"/>
    <property type="match status" value="1"/>
</dbReference>
<keyword evidence="2" id="KW-0442">Lipid degradation</keyword>
<proteinExistence type="predicted"/>
<feature type="transmembrane region" description="Helical" evidence="5">
    <location>
        <begin position="29"/>
        <end position="49"/>
    </location>
</feature>
<evidence type="ECO:0000256" key="5">
    <source>
        <dbReference type="SAM" id="Phobius"/>
    </source>
</evidence>
<protein>
    <submittedName>
        <fullName evidence="6">Uncharacterized protein</fullName>
    </submittedName>
</protein>
<evidence type="ECO:0000256" key="4">
    <source>
        <dbReference type="SAM" id="MobiDB-lite"/>
    </source>
</evidence>
<evidence type="ECO:0000256" key="3">
    <source>
        <dbReference type="ARBA" id="ARBA00023098"/>
    </source>
</evidence>
<reference evidence="6 7" key="1">
    <citation type="submission" date="2020-05" db="EMBL/GenBank/DDBJ databases">
        <title>Whole genome sequencing and identification of novel metabolites from Paenibacillus alvei strain JR949.</title>
        <authorList>
            <person name="Rajendhran J."/>
            <person name="Sree Pranav P."/>
            <person name="Mahalakshmi B."/>
            <person name="Karthikeyan R."/>
        </authorList>
    </citation>
    <scope>NUCLEOTIDE SEQUENCE [LARGE SCALE GENOMIC DNA]</scope>
    <source>
        <strain evidence="6 7">JR949</strain>
    </source>
</reference>
<keyword evidence="3" id="KW-0443">Lipid metabolism</keyword>
<feature type="region of interest" description="Disordered" evidence="4">
    <location>
        <begin position="56"/>
        <end position="75"/>
    </location>
</feature>
<feature type="compositionally biased region" description="Low complexity" evidence="4">
    <location>
        <begin position="56"/>
        <end position="66"/>
    </location>
</feature>
<dbReference type="SUPFAM" id="SSF53474">
    <property type="entry name" value="alpha/beta-Hydrolases"/>
    <property type="match status" value="1"/>
</dbReference>
<dbReference type="RefSeq" id="WP_171416815.1">
    <property type="nucleotide sequence ID" value="NZ_JABFOR010000013.1"/>
</dbReference>
<dbReference type="PANTHER" id="PTHR10272">
    <property type="entry name" value="PLATELET-ACTIVATING FACTOR ACETYLHYDROLASE"/>
    <property type="match status" value="1"/>
</dbReference>
<comment type="caution">
    <text evidence="6">The sequence shown here is derived from an EMBL/GenBank/DDBJ whole genome shotgun (WGS) entry which is preliminary data.</text>
</comment>
<evidence type="ECO:0000256" key="1">
    <source>
        <dbReference type="ARBA" id="ARBA00022801"/>
    </source>
</evidence>
<gene>
    <name evidence="6" type="ORF">HMI46_12215</name>
</gene>
<dbReference type="GO" id="GO:0016042">
    <property type="term" value="P:lipid catabolic process"/>
    <property type="evidence" value="ECO:0007669"/>
    <property type="project" value="UniProtKB-KW"/>
</dbReference>
<evidence type="ECO:0000313" key="7">
    <source>
        <dbReference type="Proteomes" id="UP000552038"/>
    </source>
</evidence>
<keyword evidence="1" id="KW-0378">Hydrolase</keyword>
<evidence type="ECO:0000313" key="6">
    <source>
        <dbReference type="EMBL" id="NOJ71323.1"/>
    </source>
</evidence>
<sequence length="464" mass="51510">MEASIRSHKPIVEMESCIMEVKLIGKRKFLVAIMLCSLFIGNSVINAFGRSPSQQEQQSAVATQQSKDPTTSSKQTAVTFPALKGPYKVGTERFHWVDKSRPETFTANKSDHRELMIQVWYPTNASSASHKREPYATDPTSLAKAYEGYSKIPAAQFLPLLSSTTHSLIKAPIAESNQKYPVLILSHGLGMLNDAYRFIAEPLASQGYIVVSVQHTYNSLVTTFPNGKVVNFNGANSDSTSYLDRLITKVWVKDIQFVLNHLEQLSEKKSYHIWKQADLSRVGMLGHSFGGATAAQVMLQDERVKAGINMDGGFFGKLIPETGIPGPFMLMNAGYDGLKNLESIDPKQAAQAQGLDEKKMTEMLKHVISRYKQAVRSSYSVSFRHADHSTFSDTPLITYPSAPNDAARLQALYRTHSSINAYSLDFFDYFLKGKPSKLLNGKNKIEDVKVEIGEHVKTKPASSK</sequence>
<dbReference type="Proteomes" id="UP000552038">
    <property type="component" value="Unassembled WGS sequence"/>
</dbReference>
<dbReference type="InterPro" id="IPR029058">
    <property type="entry name" value="AB_hydrolase_fold"/>
</dbReference>
<dbReference type="GO" id="GO:0003847">
    <property type="term" value="F:1-alkyl-2-acetylglycerophosphocholine esterase activity"/>
    <property type="evidence" value="ECO:0007669"/>
    <property type="project" value="TreeGrafter"/>
</dbReference>
<dbReference type="AlphaFoldDB" id="A0AAP7A1Y3"/>
<keyword evidence="5" id="KW-0472">Membrane</keyword>
<accession>A0AAP7A1Y3</accession>
<dbReference type="EMBL" id="JABFOR010000013">
    <property type="protein sequence ID" value="NOJ71323.1"/>
    <property type="molecule type" value="Genomic_DNA"/>
</dbReference>
<evidence type="ECO:0000256" key="2">
    <source>
        <dbReference type="ARBA" id="ARBA00022963"/>
    </source>
</evidence>
<keyword evidence="5" id="KW-0812">Transmembrane</keyword>
<name>A0AAP7A1Y3_PAEAL</name>
<keyword evidence="5" id="KW-1133">Transmembrane helix</keyword>
<organism evidence="6 7">
    <name type="scientific">Paenibacillus alvei</name>
    <name type="common">Bacillus alvei</name>
    <dbReference type="NCBI Taxonomy" id="44250"/>
    <lineage>
        <taxon>Bacteria</taxon>
        <taxon>Bacillati</taxon>
        <taxon>Bacillota</taxon>
        <taxon>Bacilli</taxon>
        <taxon>Bacillales</taxon>
        <taxon>Paenibacillaceae</taxon>
        <taxon>Paenibacillus</taxon>
    </lineage>
</organism>
<dbReference type="Gene3D" id="3.40.50.1820">
    <property type="entry name" value="alpha/beta hydrolase"/>
    <property type="match status" value="1"/>
</dbReference>
<dbReference type="PANTHER" id="PTHR10272:SF0">
    <property type="entry name" value="PLATELET-ACTIVATING FACTOR ACETYLHYDROLASE"/>
    <property type="match status" value="1"/>
</dbReference>